<evidence type="ECO:0000313" key="2">
    <source>
        <dbReference type="EMBL" id="KAF2568586.1"/>
    </source>
</evidence>
<comment type="caution">
    <text evidence="2">The sequence shown here is derived from an EMBL/GenBank/DDBJ whole genome shotgun (WGS) entry which is preliminary data.</text>
</comment>
<evidence type="ECO:0000313" key="3">
    <source>
        <dbReference type="Proteomes" id="UP000712281"/>
    </source>
</evidence>
<organism evidence="2 3">
    <name type="scientific">Brassica cretica</name>
    <name type="common">Mustard</name>
    <dbReference type="NCBI Taxonomy" id="69181"/>
    <lineage>
        <taxon>Eukaryota</taxon>
        <taxon>Viridiplantae</taxon>
        <taxon>Streptophyta</taxon>
        <taxon>Embryophyta</taxon>
        <taxon>Tracheophyta</taxon>
        <taxon>Spermatophyta</taxon>
        <taxon>Magnoliopsida</taxon>
        <taxon>eudicotyledons</taxon>
        <taxon>Gunneridae</taxon>
        <taxon>Pentapetalae</taxon>
        <taxon>rosids</taxon>
        <taxon>malvids</taxon>
        <taxon>Brassicales</taxon>
        <taxon>Brassicaceae</taxon>
        <taxon>Brassiceae</taxon>
        <taxon>Brassica</taxon>
    </lineage>
</organism>
<feature type="region of interest" description="Disordered" evidence="1">
    <location>
        <begin position="57"/>
        <end position="94"/>
    </location>
</feature>
<gene>
    <name evidence="2" type="ORF">F2Q68_00024971</name>
</gene>
<dbReference type="Proteomes" id="UP000712281">
    <property type="component" value="Unassembled WGS sequence"/>
</dbReference>
<feature type="region of interest" description="Disordered" evidence="1">
    <location>
        <begin position="1"/>
        <end position="20"/>
    </location>
</feature>
<reference evidence="2" key="1">
    <citation type="submission" date="2019-12" db="EMBL/GenBank/DDBJ databases">
        <title>Genome sequencing and annotation of Brassica cretica.</title>
        <authorList>
            <person name="Studholme D.J."/>
            <person name="Sarris P.F."/>
        </authorList>
    </citation>
    <scope>NUCLEOTIDE SEQUENCE</scope>
    <source>
        <strain evidence="2">PFS-001/15</strain>
        <tissue evidence="2">Leaf</tissue>
    </source>
</reference>
<dbReference type="EMBL" id="QGKW02001911">
    <property type="protein sequence ID" value="KAF2568586.1"/>
    <property type="molecule type" value="Genomic_DNA"/>
</dbReference>
<sequence>MDKPEEEENDNHNNNAEKDHYQKLLDKLSCLSKENLRMLKDKAVLRAQMNILEMEKSQINESSRRSKKDNKYISLERKFQENSPGNESSPWLDIGKMSLGKTEIWKSLDTQR</sequence>
<protein>
    <submittedName>
        <fullName evidence="2">Uncharacterized protein</fullName>
    </submittedName>
</protein>
<accession>A0A8S9IGZ2</accession>
<feature type="compositionally biased region" description="Basic and acidic residues" evidence="1">
    <location>
        <begin position="57"/>
        <end position="80"/>
    </location>
</feature>
<proteinExistence type="predicted"/>
<evidence type="ECO:0000256" key="1">
    <source>
        <dbReference type="SAM" id="MobiDB-lite"/>
    </source>
</evidence>
<name>A0A8S9IGZ2_BRACR</name>
<dbReference type="AlphaFoldDB" id="A0A8S9IGZ2"/>